<dbReference type="Gene3D" id="2.20.25.110">
    <property type="entry name" value="S-adenosyl-L-methionine-dependent methyltransferases"/>
    <property type="match status" value="1"/>
</dbReference>
<organism evidence="2 3">
    <name type="scientific">Roseburia hominis (strain DSM 16839 / JCM 17582 / NCIMB 14029 / A2-183)</name>
    <dbReference type="NCBI Taxonomy" id="585394"/>
    <lineage>
        <taxon>Bacteria</taxon>
        <taxon>Bacillati</taxon>
        <taxon>Bacillota</taxon>
        <taxon>Clostridia</taxon>
        <taxon>Lachnospirales</taxon>
        <taxon>Lachnospiraceae</taxon>
        <taxon>Roseburia</taxon>
    </lineage>
</organism>
<gene>
    <name evidence="2" type="ordered locus">RHOM_04475</name>
</gene>
<keyword evidence="3" id="KW-1185">Reference proteome</keyword>
<accession>G2T272</accession>
<keyword evidence="2" id="KW-0808">Transferase</keyword>
<sequence>MGAYESFARVYDLFMDNVPYEEWGSYLMGLLREYGICSGTVAELGCGTGKMTRLLAAAGYDMIGVDNSEEMLEIAREAEYEADAWSAAEAWDEADETDEPEEYAELGEPDEPDELPNGGILYLLEDMRELELYGSVCAVVSVCDSMNYILEEADLREVFSRVHEYLEEDGIFIFDLNTVYKYRDLLGETTIAENREEGSFIWENYFDEESAVNEYDLTLYIREDGATYRRFEEVHYQRAYDLKTIDRLLADAGMELLAAYDAFTKEPVKEDSERIYVVARPRR</sequence>
<feature type="region of interest" description="Disordered" evidence="1">
    <location>
        <begin position="90"/>
        <end position="111"/>
    </location>
</feature>
<name>G2T272_ROSHA</name>
<proteinExistence type="predicted"/>
<evidence type="ECO:0000256" key="1">
    <source>
        <dbReference type="SAM" id="MobiDB-lite"/>
    </source>
</evidence>
<dbReference type="KEGG" id="rho:RHOM_04475"/>
<dbReference type="Gene3D" id="3.40.50.150">
    <property type="entry name" value="Vaccinia Virus protein VP39"/>
    <property type="match status" value="1"/>
</dbReference>
<dbReference type="Proteomes" id="UP000008178">
    <property type="component" value="Chromosome"/>
</dbReference>
<dbReference type="eggNOG" id="COG4976">
    <property type="taxonomic scope" value="Bacteria"/>
</dbReference>
<dbReference type="CDD" id="cd02440">
    <property type="entry name" value="AdoMet_MTases"/>
    <property type="match status" value="1"/>
</dbReference>
<evidence type="ECO:0000313" key="3">
    <source>
        <dbReference type="Proteomes" id="UP000008178"/>
    </source>
</evidence>
<reference evidence="2 3" key="1">
    <citation type="journal article" date="2015" name="Genome Announc.">
        <title>Complete genome sequence of the human gut symbiont Roseburia hominis.</title>
        <authorList>
            <person name="Travis A.J."/>
            <person name="Kelly D."/>
            <person name="Flint H.J."/>
            <person name="Aminov R.I."/>
        </authorList>
    </citation>
    <scope>NUCLEOTIDE SEQUENCE [LARGE SCALE GENOMIC DNA]</scope>
    <source>
        <strain evidence="3">DSM 16839 / JCM 17582 / NCIMB 14029 / A2-183</strain>
    </source>
</reference>
<dbReference type="AlphaFoldDB" id="G2T272"/>
<keyword evidence="2" id="KW-0489">Methyltransferase</keyword>
<dbReference type="STRING" id="585394.RHOM_04475"/>
<protein>
    <submittedName>
        <fullName evidence="2">Methyltransferase type 12</fullName>
    </submittedName>
</protein>
<dbReference type="GO" id="GO:0032259">
    <property type="term" value="P:methylation"/>
    <property type="evidence" value="ECO:0007669"/>
    <property type="project" value="UniProtKB-KW"/>
</dbReference>
<dbReference type="HOGENOM" id="CLU_069129_5_0_9"/>
<dbReference type="SUPFAM" id="SSF53335">
    <property type="entry name" value="S-adenosyl-L-methionine-dependent methyltransferases"/>
    <property type="match status" value="1"/>
</dbReference>
<dbReference type="BioCyc" id="RHOM585394:G1H02-910-MONOMER"/>
<dbReference type="Pfam" id="PF13489">
    <property type="entry name" value="Methyltransf_23"/>
    <property type="match status" value="1"/>
</dbReference>
<dbReference type="OrthoDB" id="9811589at2"/>
<dbReference type="GO" id="GO:0008168">
    <property type="term" value="F:methyltransferase activity"/>
    <property type="evidence" value="ECO:0007669"/>
    <property type="project" value="UniProtKB-KW"/>
</dbReference>
<dbReference type="EMBL" id="CP003040">
    <property type="protein sequence ID" value="AEN96017.1"/>
    <property type="molecule type" value="Genomic_DNA"/>
</dbReference>
<evidence type="ECO:0000313" key="2">
    <source>
        <dbReference type="EMBL" id="AEN96017.1"/>
    </source>
</evidence>
<dbReference type="InterPro" id="IPR029063">
    <property type="entry name" value="SAM-dependent_MTases_sf"/>
</dbReference>
<dbReference type="GeneID" id="93722741"/>
<dbReference type="RefSeq" id="WP_014079062.1">
    <property type="nucleotide sequence ID" value="NC_015977.1"/>
</dbReference>